<reference evidence="7 8" key="1">
    <citation type="submission" date="2019-10" db="EMBL/GenBank/DDBJ databases">
        <authorList>
            <person name="Karimi E."/>
        </authorList>
    </citation>
    <scope>NUCLEOTIDE SEQUENCE [LARGE SCALE GENOMIC DNA]</scope>
    <source>
        <strain evidence="7">Exiguobacterium sp. 9Y</strain>
    </source>
</reference>
<dbReference type="AlphaFoldDB" id="A0A653I8P3"/>
<name>A0A653I8P3_9BACL</name>
<dbReference type="EMBL" id="CABWKQ010000018">
    <property type="protein sequence ID" value="VWX35397.1"/>
    <property type="molecule type" value="Genomic_DNA"/>
</dbReference>
<dbReference type="InterPro" id="IPR007324">
    <property type="entry name" value="Sugar-bd_dom_put"/>
</dbReference>
<keyword evidence="3" id="KW-0238">DNA-binding</keyword>
<dbReference type="GO" id="GO:0030246">
    <property type="term" value="F:carbohydrate binding"/>
    <property type="evidence" value="ECO:0007669"/>
    <property type="project" value="InterPro"/>
</dbReference>
<evidence type="ECO:0000313" key="8">
    <source>
        <dbReference type="Proteomes" id="UP000439752"/>
    </source>
</evidence>
<feature type="domain" description="HTH crp-type" evidence="6">
    <location>
        <begin position="19"/>
        <end position="54"/>
    </location>
</feature>
<dbReference type="SUPFAM" id="SSF100950">
    <property type="entry name" value="NagB/RpiA/CoA transferase-like"/>
    <property type="match status" value="1"/>
</dbReference>
<proteinExistence type="inferred from homology"/>
<comment type="similarity">
    <text evidence="1">Belongs to the SorC transcriptional regulatory family.</text>
</comment>
<feature type="domain" description="Sugar-binding" evidence="5">
    <location>
        <begin position="60"/>
        <end position="315"/>
    </location>
</feature>
<dbReference type="InterPro" id="IPR036390">
    <property type="entry name" value="WH_DNA-bd_sf"/>
</dbReference>
<protein>
    <submittedName>
        <fullName evidence="7">Sorbitol operon regulator</fullName>
    </submittedName>
</protein>
<evidence type="ECO:0000256" key="3">
    <source>
        <dbReference type="ARBA" id="ARBA00023125"/>
    </source>
</evidence>
<dbReference type="InterPro" id="IPR011991">
    <property type="entry name" value="ArsR-like_HTH"/>
</dbReference>
<dbReference type="Pfam" id="PF04198">
    <property type="entry name" value="Sugar-bind"/>
    <property type="match status" value="1"/>
</dbReference>
<evidence type="ECO:0000259" key="5">
    <source>
        <dbReference type="Pfam" id="PF04198"/>
    </source>
</evidence>
<dbReference type="GO" id="GO:0006355">
    <property type="term" value="P:regulation of DNA-templated transcription"/>
    <property type="evidence" value="ECO:0007669"/>
    <property type="project" value="InterPro"/>
</dbReference>
<organism evidence="7 8">
    <name type="scientific">Exiguobacterium oxidotolerans</name>
    <dbReference type="NCBI Taxonomy" id="223958"/>
    <lineage>
        <taxon>Bacteria</taxon>
        <taxon>Bacillati</taxon>
        <taxon>Bacillota</taxon>
        <taxon>Bacilli</taxon>
        <taxon>Bacillales</taxon>
        <taxon>Bacillales Family XII. Incertae Sedis</taxon>
        <taxon>Exiguobacterium</taxon>
    </lineage>
</organism>
<sequence>MSDPQEINVLYRVARMYYEQDMTQSEIAKELSVNRTSISRMLKKIREQGIVQIRINYDAFRDVAVAEKLKARYNLKDVILVPTKRAESKPHRLMAMGQACAGYLNEIINDQDVVGFSWGSSLAAVAEAWHPTKGLDITCVPLIGGPDGKLASRYYANTIVYEVARKTNGQSKLIDFPAIVQTPDLKTALTDSGHFREVEGLWGQLQVAVVGIGSPLINDGPNWLGFYGERLDRSMQDGQVVGDICSNFFDASGKLVETELTGRTISIELAQLKQANYAIGVAESTAKVSAIRAALTAGYLNVLVTTEETAYELLAE</sequence>
<accession>A0A653I8P3</accession>
<dbReference type="Gene3D" id="3.40.50.1360">
    <property type="match status" value="1"/>
</dbReference>
<evidence type="ECO:0000313" key="7">
    <source>
        <dbReference type="EMBL" id="VWX35397.1"/>
    </source>
</evidence>
<keyword evidence="4" id="KW-0804">Transcription</keyword>
<dbReference type="PANTHER" id="PTHR34294">
    <property type="entry name" value="TRANSCRIPTIONAL REGULATOR-RELATED"/>
    <property type="match status" value="1"/>
</dbReference>
<dbReference type="RefSeq" id="WP_159173275.1">
    <property type="nucleotide sequence ID" value="NZ_LR732312.1"/>
</dbReference>
<evidence type="ECO:0000256" key="2">
    <source>
        <dbReference type="ARBA" id="ARBA00023015"/>
    </source>
</evidence>
<evidence type="ECO:0000256" key="1">
    <source>
        <dbReference type="ARBA" id="ARBA00010466"/>
    </source>
</evidence>
<dbReference type="Proteomes" id="UP000439752">
    <property type="component" value="Unassembled WGS sequence"/>
</dbReference>
<gene>
    <name evidence="7" type="primary">sorC</name>
    <name evidence="7" type="ORF">EXIGUO9Y_250004</name>
</gene>
<dbReference type="InterPro" id="IPR051054">
    <property type="entry name" value="SorC_transcr_regulators"/>
</dbReference>
<dbReference type="SUPFAM" id="SSF46785">
    <property type="entry name" value="Winged helix' DNA-binding domain"/>
    <property type="match status" value="1"/>
</dbReference>
<dbReference type="Pfam" id="PF13545">
    <property type="entry name" value="HTH_Crp_2"/>
    <property type="match status" value="1"/>
</dbReference>
<keyword evidence="2" id="KW-0805">Transcription regulation</keyword>
<dbReference type="CDD" id="cd00090">
    <property type="entry name" value="HTH_ARSR"/>
    <property type="match status" value="1"/>
</dbReference>
<dbReference type="InterPro" id="IPR037171">
    <property type="entry name" value="NagB/RpiA_transferase-like"/>
</dbReference>
<keyword evidence="8" id="KW-1185">Reference proteome</keyword>
<dbReference type="GO" id="GO:0003677">
    <property type="term" value="F:DNA binding"/>
    <property type="evidence" value="ECO:0007669"/>
    <property type="project" value="UniProtKB-KW"/>
</dbReference>
<dbReference type="Gene3D" id="1.10.10.60">
    <property type="entry name" value="Homeodomain-like"/>
    <property type="match status" value="1"/>
</dbReference>
<dbReference type="InterPro" id="IPR012318">
    <property type="entry name" value="HTH_CRP"/>
</dbReference>
<dbReference type="PANTHER" id="PTHR34294:SF1">
    <property type="entry name" value="TRANSCRIPTIONAL REGULATOR LSRR"/>
    <property type="match status" value="1"/>
</dbReference>
<evidence type="ECO:0000256" key="4">
    <source>
        <dbReference type="ARBA" id="ARBA00023163"/>
    </source>
</evidence>
<evidence type="ECO:0000259" key="6">
    <source>
        <dbReference type="Pfam" id="PF13545"/>
    </source>
</evidence>